<dbReference type="SUPFAM" id="SSF81321">
    <property type="entry name" value="Family A G protein-coupled receptor-like"/>
    <property type="match status" value="2"/>
</dbReference>
<dbReference type="EMBL" id="JBBHLL010000536">
    <property type="protein sequence ID" value="KAK7800769.1"/>
    <property type="molecule type" value="Genomic_DNA"/>
</dbReference>
<keyword evidence="6" id="KW-0675">Receptor</keyword>
<dbReference type="Pfam" id="PF13853">
    <property type="entry name" value="7tm_4"/>
    <property type="match status" value="1"/>
</dbReference>
<feature type="transmembrane region" description="Helical" evidence="8">
    <location>
        <begin position="171"/>
        <end position="194"/>
    </location>
</feature>
<comment type="caution">
    <text evidence="9">The sequence shown here is derived from an EMBL/GenBank/DDBJ whole genome shotgun (WGS) entry which is preliminary data.</text>
</comment>
<dbReference type="PANTHER" id="PTHR48002">
    <property type="entry name" value="OLFACTORY RECEPTOR"/>
    <property type="match status" value="1"/>
</dbReference>
<evidence type="ECO:0000256" key="8">
    <source>
        <dbReference type="SAM" id="Phobius"/>
    </source>
</evidence>
<comment type="subcellular location">
    <subcellularLocation>
        <location evidence="1">Membrane</location>
        <topology evidence="1">Multi-pass membrane protein</topology>
    </subcellularLocation>
</comment>
<proteinExistence type="predicted"/>
<feature type="transmembrane region" description="Helical" evidence="8">
    <location>
        <begin position="248"/>
        <end position="267"/>
    </location>
</feature>
<dbReference type="GO" id="GO:0004984">
    <property type="term" value="F:olfactory receptor activity"/>
    <property type="evidence" value="ECO:0007669"/>
    <property type="project" value="InterPro"/>
</dbReference>
<evidence type="ECO:0000313" key="10">
    <source>
        <dbReference type="Proteomes" id="UP001488838"/>
    </source>
</evidence>
<dbReference type="AlphaFoldDB" id="A0AAW0HD06"/>
<evidence type="ECO:0000256" key="2">
    <source>
        <dbReference type="ARBA" id="ARBA00022692"/>
    </source>
</evidence>
<dbReference type="InterPro" id="IPR000725">
    <property type="entry name" value="Olfact_rcpt"/>
</dbReference>
<dbReference type="GO" id="GO:0004930">
    <property type="term" value="F:G protein-coupled receptor activity"/>
    <property type="evidence" value="ECO:0007669"/>
    <property type="project" value="UniProtKB-KW"/>
</dbReference>
<dbReference type="Proteomes" id="UP001488838">
    <property type="component" value="Unassembled WGS sequence"/>
</dbReference>
<dbReference type="GO" id="GO:0005886">
    <property type="term" value="C:plasma membrane"/>
    <property type="evidence" value="ECO:0007669"/>
    <property type="project" value="UniProtKB-ARBA"/>
</dbReference>
<evidence type="ECO:0008006" key="11">
    <source>
        <dbReference type="Google" id="ProtNLM"/>
    </source>
</evidence>
<reference evidence="9 10" key="1">
    <citation type="journal article" date="2023" name="bioRxiv">
        <title>Conserved and derived expression patterns and positive selection on dental genes reveal complex evolutionary context of ever-growing rodent molars.</title>
        <authorList>
            <person name="Calamari Z.T."/>
            <person name="Song A."/>
            <person name="Cohen E."/>
            <person name="Akter M."/>
            <person name="Roy R.D."/>
            <person name="Hallikas O."/>
            <person name="Christensen M.M."/>
            <person name="Li P."/>
            <person name="Marangoni P."/>
            <person name="Jernvall J."/>
            <person name="Klein O.D."/>
        </authorList>
    </citation>
    <scope>NUCLEOTIDE SEQUENCE [LARGE SCALE GENOMIC DNA]</scope>
    <source>
        <strain evidence="9">V071</strain>
    </source>
</reference>
<evidence type="ECO:0000256" key="7">
    <source>
        <dbReference type="ARBA" id="ARBA00023224"/>
    </source>
</evidence>
<feature type="transmembrane region" description="Helical" evidence="8">
    <location>
        <begin position="214"/>
        <end position="236"/>
    </location>
</feature>
<name>A0AAW0HD06_MYOGA</name>
<keyword evidence="4" id="KW-0297">G-protein coupled receptor</keyword>
<evidence type="ECO:0000256" key="3">
    <source>
        <dbReference type="ARBA" id="ARBA00022989"/>
    </source>
</evidence>
<keyword evidence="3 8" id="KW-1133">Transmembrane helix</keyword>
<gene>
    <name evidence="9" type="ORF">U0070_021063</name>
</gene>
<evidence type="ECO:0000256" key="5">
    <source>
        <dbReference type="ARBA" id="ARBA00023136"/>
    </source>
</evidence>
<feature type="transmembrane region" description="Helical" evidence="8">
    <location>
        <begin position="341"/>
        <end position="360"/>
    </location>
</feature>
<keyword evidence="2 8" id="KW-0812">Transmembrane</keyword>
<evidence type="ECO:0000256" key="1">
    <source>
        <dbReference type="ARBA" id="ARBA00004141"/>
    </source>
</evidence>
<feature type="transmembrane region" description="Helical" evidence="8">
    <location>
        <begin position="25"/>
        <end position="49"/>
    </location>
</feature>
<evidence type="ECO:0000313" key="9">
    <source>
        <dbReference type="EMBL" id="KAK7800769.1"/>
    </source>
</evidence>
<dbReference type="Gene3D" id="1.20.1070.10">
    <property type="entry name" value="Rhodopsin 7-helix transmembrane proteins"/>
    <property type="match status" value="2"/>
</dbReference>
<keyword evidence="7" id="KW-0807">Transducer</keyword>
<feature type="non-terminal residue" evidence="9">
    <location>
        <position position="361"/>
    </location>
</feature>
<protein>
    <recommendedName>
        <fullName evidence="11">G-protein coupled receptors family 1 profile domain-containing protein</fullName>
    </recommendedName>
</protein>
<organism evidence="9 10">
    <name type="scientific">Myodes glareolus</name>
    <name type="common">Bank vole</name>
    <name type="synonym">Clethrionomys glareolus</name>
    <dbReference type="NCBI Taxonomy" id="447135"/>
    <lineage>
        <taxon>Eukaryota</taxon>
        <taxon>Metazoa</taxon>
        <taxon>Chordata</taxon>
        <taxon>Craniata</taxon>
        <taxon>Vertebrata</taxon>
        <taxon>Euteleostomi</taxon>
        <taxon>Mammalia</taxon>
        <taxon>Eutheria</taxon>
        <taxon>Euarchontoglires</taxon>
        <taxon>Glires</taxon>
        <taxon>Rodentia</taxon>
        <taxon>Myomorpha</taxon>
        <taxon>Muroidea</taxon>
        <taxon>Cricetidae</taxon>
        <taxon>Arvicolinae</taxon>
        <taxon>Myodes</taxon>
    </lineage>
</organism>
<keyword evidence="10" id="KW-1185">Reference proteome</keyword>
<dbReference type="InterPro" id="IPR050427">
    <property type="entry name" value="Olfactory_Receptors"/>
</dbReference>
<keyword evidence="5 8" id="KW-0472">Membrane</keyword>
<accession>A0AAW0HD06</accession>
<evidence type="ECO:0000256" key="6">
    <source>
        <dbReference type="ARBA" id="ARBA00023170"/>
    </source>
</evidence>
<sequence>MGESNNVTEFIFVGLTQDPAGQKALFVLFSLIYIVMMLGNLLITVTVIVSPSLDSPMYFFLDCLSLLDAFYCNTISPNLIIDLLYNKKSISCKACMVQIFIEHLFGATALFDYYEPTGLHPPVLVVEVGGMVHSLIHVLTVYKLPFCGHNVIDHFMCDMNPLLELACTDTYFLGITVIANGGVICVGIFSFLLVSYGIILNSLKTHSQEGRGKALSTCSCYIMVVVCFFAPCIFMYARPVSNFPVDKYIAVFYTVWVICLLWGTIIASPSLGNPMYFLLAYLSLLDAVYFNQDLMYDRKVISFPTHLTQLLLEHLLGGDEVFFLAVTAYDHYVIVCKPLHYLIITKYWACFFLLVVSWSGG</sequence>
<evidence type="ECO:0000256" key="4">
    <source>
        <dbReference type="ARBA" id="ARBA00023040"/>
    </source>
</evidence>